<keyword evidence="2" id="KW-0847">Vitamin C</keyword>
<protein>
    <submittedName>
        <fullName evidence="6">Oxoglutarate/iron-dependent dioxygenase</fullName>
    </submittedName>
</protein>
<proteinExistence type="predicted"/>
<evidence type="ECO:0000259" key="5">
    <source>
        <dbReference type="Pfam" id="PF14226"/>
    </source>
</evidence>
<evidence type="ECO:0000256" key="1">
    <source>
        <dbReference type="ARBA" id="ARBA00022723"/>
    </source>
</evidence>
<dbReference type="GO" id="GO:0031418">
    <property type="term" value="F:L-ascorbic acid binding"/>
    <property type="evidence" value="ECO:0007669"/>
    <property type="project" value="UniProtKB-KW"/>
</dbReference>
<sequence length="190" mass="21417">MVREPWWLDDAEFLDTVSGAWANHNFDRSANIFMGGLVRCASNLKLLCAVVGKSWSDPAVVEGVKREIQELFNLPKEEKNKFWQQPGDMEGFGQAFVASEEQNLTLGRRFLLDDSAKTCRDSIEACSAELEKNYKSLLDLMPKALRMEDSEMRMNYYPPCPQPDLVIGVNPHSDATGLTILLQNNETEGL</sequence>
<accession>A0A2P5C0N2</accession>
<dbReference type="GO" id="GO:0051213">
    <property type="term" value="F:dioxygenase activity"/>
    <property type="evidence" value="ECO:0007669"/>
    <property type="project" value="UniProtKB-KW"/>
</dbReference>
<evidence type="ECO:0000256" key="2">
    <source>
        <dbReference type="ARBA" id="ARBA00022896"/>
    </source>
</evidence>
<keyword evidence="7" id="KW-1185">Reference proteome</keyword>
<dbReference type="InterPro" id="IPR044861">
    <property type="entry name" value="IPNS-like_FE2OG_OXY"/>
</dbReference>
<evidence type="ECO:0000256" key="3">
    <source>
        <dbReference type="ARBA" id="ARBA00023004"/>
    </source>
</evidence>
<keyword evidence="1" id="KW-0479">Metal-binding</keyword>
<dbReference type="SUPFAM" id="SSF51197">
    <property type="entry name" value="Clavaminate synthase-like"/>
    <property type="match status" value="1"/>
</dbReference>
<dbReference type="PANTHER" id="PTHR47991">
    <property type="entry name" value="OXOGLUTARATE/IRON-DEPENDENT DIOXYGENASE"/>
    <property type="match status" value="1"/>
</dbReference>
<dbReference type="Pfam" id="PF03171">
    <property type="entry name" value="2OG-FeII_Oxy"/>
    <property type="match status" value="1"/>
</dbReference>
<evidence type="ECO:0000313" key="7">
    <source>
        <dbReference type="Proteomes" id="UP000237105"/>
    </source>
</evidence>
<dbReference type="Proteomes" id="UP000237105">
    <property type="component" value="Unassembled WGS sequence"/>
</dbReference>
<feature type="domain" description="Isopenicillin N synthase-like Fe(2+) 2OG dioxygenase" evidence="4">
    <location>
        <begin position="150"/>
        <end position="190"/>
    </location>
</feature>
<dbReference type="AlphaFoldDB" id="A0A2P5C0N2"/>
<evidence type="ECO:0000259" key="4">
    <source>
        <dbReference type="Pfam" id="PF03171"/>
    </source>
</evidence>
<dbReference type="STRING" id="3476.A0A2P5C0N2"/>
<dbReference type="Pfam" id="PF14226">
    <property type="entry name" value="DIOX_N"/>
    <property type="match status" value="1"/>
</dbReference>
<organism evidence="6 7">
    <name type="scientific">Parasponia andersonii</name>
    <name type="common">Sponia andersonii</name>
    <dbReference type="NCBI Taxonomy" id="3476"/>
    <lineage>
        <taxon>Eukaryota</taxon>
        <taxon>Viridiplantae</taxon>
        <taxon>Streptophyta</taxon>
        <taxon>Embryophyta</taxon>
        <taxon>Tracheophyta</taxon>
        <taxon>Spermatophyta</taxon>
        <taxon>Magnoliopsida</taxon>
        <taxon>eudicotyledons</taxon>
        <taxon>Gunneridae</taxon>
        <taxon>Pentapetalae</taxon>
        <taxon>rosids</taxon>
        <taxon>fabids</taxon>
        <taxon>Rosales</taxon>
        <taxon>Cannabaceae</taxon>
        <taxon>Parasponia</taxon>
    </lineage>
</organism>
<reference evidence="7" key="1">
    <citation type="submission" date="2016-06" db="EMBL/GenBank/DDBJ databases">
        <title>Parallel loss of symbiosis genes in relatives of nitrogen-fixing non-legume Parasponia.</title>
        <authorList>
            <person name="Van Velzen R."/>
            <person name="Holmer R."/>
            <person name="Bu F."/>
            <person name="Rutten L."/>
            <person name="Van Zeijl A."/>
            <person name="Liu W."/>
            <person name="Santuari L."/>
            <person name="Cao Q."/>
            <person name="Sharma T."/>
            <person name="Shen D."/>
            <person name="Roswanjaya Y."/>
            <person name="Wardhani T."/>
            <person name="Kalhor M.S."/>
            <person name="Jansen J."/>
            <person name="Van den Hoogen J."/>
            <person name="Gungor B."/>
            <person name="Hartog M."/>
            <person name="Hontelez J."/>
            <person name="Verver J."/>
            <person name="Yang W.-C."/>
            <person name="Schijlen E."/>
            <person name="Repin R."/>
            <person name="Schilthuizen M."/>
            <person name="Schranz E."/>
            <person name="Heidstra R."/>
            <person name="Miyata K."/>
            <person name="Fedorova E."/>
            <person name="Kohlen W."/>
            <person name="Bisseling T."/>
            <person name="Smit S."/>
            <person name="Geurts R."/>
        </authorList>
    </citation>
    <scope>NUCLEOTIDE SEQUENCE [LARGE SCALE GENOMIC DNA]</scope>
    <source>
        <strain evidence="7">cv. WU1-14</strain>
    </source>
</reference>
<keyword evidence="6" id="KW-0223">Dioxygenase</keyword>
<dbReference type="InterPro" id="IPR026992">
    <property type="entry name" value="DIOX_N"/>
</dbReference>
<name>A0A2P5C0N2_PARAD</name>
<evidence type="ECO:0000313" key="6">
    <source>
        <dbReference type="EMBL" id="PON54607.1"/>
    </source>
</evidence>
<dbReference type="InterPro" id="IPR050295">
    <property type="entry name" value="Plant_2OG-oxidoreductases"/>
</dbReference>
<dbReference type="InterPro" id="IPR027443">
    <property type="entry name" value="IPNS-like_sf"/>
</dbReference>
<gene>
    <name evidence="6" type="ORF">PanWU01x14_193480</name>
</gene>
<keyword evidence="3" id="KW-0408">Iron</keyword>
<comment type="caution">
    <text evidence="6">The sequence shown here is derived from an EMBL/GenBank/DDBJ whole genome shotgun (WGS) entry which is preliminary data.</text>
</comment>
<keyword evidence="6" id="KW-0560">Oxidoreductase</keyword>
<dbReference type="OrthoDB" id="288590at2759"/>
<dbReference type="EMBL" id="JXTB01000192">
    <property type="protein sequence ID" value="PON54607.1"/>
    <property type="molecule type" value="Genomic_DNA"/>
</dbReference>
<dbReference type="Gene3D" id="2.60.120.330">
    <property type="entry name" value="B-lactam Antibiotic, Isopenicillin N Synthase, Chain"/>
    <property type="match status" value="1"/>
</dbReference>
<dbReference type="GO" id="GO:0046872">
    <property type="term" value="F:metal ion binding"/>
    <property type="evidence" value="ECO:0007669"/>
    <property type="project" value="UniProtKB-KW"/>
</dbReference>
<feature type="domain" description="Non-haem dioxygenase N-terminal" evidence="5">
    <location>
        <begin position="57"/>
        <end position="108"/>
    </location>
</feature>